<protein>
    <submittedName>
        <fullName evidence="3">Smr protein/MutS2</fullName>
    </submittedName>
</protein>
<feature type="domain" description="Smr" evidence="2">
    <location>
        <begin position="92"/>
        <end position="173"/>
    </location>
</feature>
<dbReference type="AlphaFoldDB" id="S6ALJ1"/>
<dbReference type="PANTHER" id="PTHR35562:SF2">
    <property type="entry name" value="DNA ENDONUCLEASE SMRA-RELATED"/>
    <property type="match status" value="1"/>
</dbReference>
<proteinExistence type="predicted"/>
<dbReference type="Pfam" id="PF01713">
    <property type="entry name" value="Smr"/>
    <property type="match status" value="1"/>
</dbReference>
<accession>S6ALJ1</accession>
<evidence type="ECO:0000313" key="4">
    <source>
        <dbReference type="Proteomes" id="UP000015559"/>
    </source>
</evidence>
<name>S6ALJ1_SULDS</name>
<dbReference type="PROSITE" id="PS50828">
    <property type="entry name" value="SMR"/>
    <property type="match status" value="1"/>
</dbReference>
<dbReference type="SUPFAM" id="SSF160443">
    <property type="entry name" value="SMR domain-like"/>
    <property type="match status" value="1"/>
</dbReference>
<gene>
    <name evidence="3" type="ORF">SCD_n01744</name>
</gene>
<dbReference type="KEGG" id="sdr:SCD_n01744"/>
<dbReference type="InterPro" id="IPR002625">
    <property type="entry name" value="Smr_dom"/>
</dbReference>
<evidence type="ECO:0000256" key="1">
    <source>
        <dbReference type="SAM" id="MobiDB-lite"/>
    </source>
</evidence>
<evidence type="ECO:0000313" key="3">
    <source>
        <dbReference type="EMBL" id="BAN35559.1"/>
    </source>
</evidence>
<sequence length="177" mass="20053">MSDEESNLFRTSIGDTRPLPDNGKTFFPPHLPWPDLRRNRTDTNPLPADALSDYIPQELTETGEEFFFQRPGVAPLTMKRLRRGHWGIQAELDLHGMTSDEARASLIEFLDECKQLGLRCVRIIHGKGLSSRNREPVLKLKTASWLMQRDEVLAFCQARPMDGGSGAVIVLLKVARR</sequence>
<dbReference type="Proteomes" id="UP000015559">
    <property type="component" value="Chromosome"/>
</dbReference>
<dbReference type="EMBL" id="AP013066">
    <property type="protein sequence ID" value="BAN35559.1"/>
    <property type="molecule type" value="Genomic_DNA"/>
</dbReference>
<dbReference type="Gene3D" id="3.30.1370.110">
    <property type="match status" value="1"/>
</dbReference>
<dbReference type="STRING" id="1163617.SCD_n01744"/>
<keyword evidence="4" id="KW-1185">Reference proteome</keyword>
<dbReference type="HOGENOM" id="CLU_055978_1_0_4"/>
<evidence type="ECO:0000259" key="2">
    <source>
        <dbReference type="PROSITE" id="PS50828"/>
    </source>
</evidence>
<organism evidence="3 4">
    <name type="scientific">Sulfuricella denitrificans (strain DSM 22764 / NBRC 105220 / skB26)</name>
    <dbReference type="NCBI Taxonomy" id="1163617"/>
    <lineage>
        <taxon>Bacteria</taxon>
        <taxon>Pseudomonadati</taxon>
        <taxon>Pseudomonadota</taxon>
        <taxon>Betaproteobacteria</taxon>
        <taxon>Nitrosomonadales</taxon>
        <taxon>Sulfuricellaceae</taxon>
        <taxon>Sulfuricella</taxon>
    </lineage>
</organism>
<dbReference type="eggNOG" id="COG2840">
    <property type="taxonomic scope" value="Bacteria"/>
</dbReference>
<feature type="region of interest" description="Disordered" evidence="1">
    <location>
        <begin position="1"/>
        <end position="50"/>
    </location>
</feature>
<dbReference type="PANTHER" id="PTHR35562">
    <property type="entry name" value="DNA ENDONUCLEASE SMRA-RELATED"/>
    <property type="match status" value="1"/>
</dbReference>
<reference evidence="3 4" key="1">
    <citation type="journal article" date="2012" name="Appl. Environ. Microbiol.">
        <title>Draft genome sequence of a psychrotolerant sulfur-oxidizing bacterium, Sulfuricella denitrificans skB26, and proteomic insights into cold adaptation.</title>
        <authorList>
            <person name="Watanabe T."/>
            <person name="Kojima H."/>
            <person name="Fukui M."/>
        </authorList>
    </citation>
    <scope>NUCLEOTIDE SEQUENCE [LARGE SCALE GENOMIC DNA]</scope>
    <source>
        <strain evidence="4">skB26</strain>
    </source>
</reference>
<dbReference type="InterPro" id="IPR036063">
    <property type="entry name" value="Smr_dom_sf"/>
</dbReference>
<dbReference type="SMART" id="SM00463">
    <property type="entry name" value="SMR"/>
    <property type="match status" value="1"/>
</dbReference>